<evidence type="ECO:0000256" key="1">
    <source>
        <dbReference type="ARBA" id="ARBA00004141"/>
    </source>
</evidence>
<feature type="transmembrane region" description="Helical" evidence="5">
    <location>
        <begin position="51"/>
        <end position="72"/>
    </location>
</feature>
<keyword evidence="7" id="KW-1185">Reference proteome</keyword>
<dbReference type="GO" id="GO:0016020">
    <property type="term" value="C:membrane"/>
    <property type="evidence" value="ECO:0007669"/>
    <property type="project" value="UniProtKB-SubCell"/>
</dbReference>
<dbReference type="OrthoDB" id="262535at2759"/>
<keyword evidence="4 5" id="KW-0472">Membrane</keyword>
<evidence type="ECO:0000313" key="6">
    <source>
        <dbReference type="EMBL" id="GET92160.1"/>
    </source>
</evidence>
<dbReference type="EMBL" id="BLBS01000054">
    <property type="protein sequence ID" value="GET92160.1"/>
    <property type="molecule type" value="Genomic_DNA"/>
</dbReference>
<comment type="subcellular location">
    <subcellularLocation>
        <location evidence="1">Membrane</location>
        <topology evidence="1">Multi-pass membrane protein</topology>
    </subcellularLocation>
</comment>
<evidence type="ECO:0000313" key="7">
    <source>
        <dbReference type="Proteomes" id="UP000419144"/>
    </source>
</evidence>
<reference evidence="6" key="1">
    <citation type="submission" date="2019-11" db="EMBL/GenBank/DDBJ databases">
        <title>Leishmania tarentolae CDS.</title>
        <authorList>
            <person name="Goto Y."/>
            <person name="Yamagishi J."/>
        </authorList>
    </citation>
    <scope>NUCLEOTIDE SEQUENCE [LARGE SCALE GENOMIC DNA]</scope>
    <source>
        <strain evidence="6">Parrot Tar II</strain>
    </source>
</reference>
<dbReference type="GO" id="GO:0035869">
    <property type="term" value="C:ciliary transition zone"/>
    <property type="evidence" value="ECO:0007669"/>
    <property type="project" value="TreeGrafter"/>
</dbReference>
<evidence type="ECO:0000256" key="5">
    <source>
        <dbReference type="SAM" id="Phobius"/>
    </source>
</evidence>
<protein>
    <recommendedName>
        <fullName evidence="8">Transmembrane protein</fullName>
    </recommendedName>
</protein>
<keyword evidence="3 5" id="KW-1133">Transmembrane helix</keyword>
<dbReference type="PANTHER" id="PTHR13531">
    <property type="entry name" value="GEO07735P1-RELATED-RELATED"/>
    <property type="match status" value="1"/>
</dbReference>
<evidence type="ECO:0000256" key="2">
    <source>
        <dbReference type="ARBA" id="ARBA00022692"/>
    </source>
</evidence>
<name>A0A640KQX5_LEITA</name>
<dbReference type="Proteomes" id="UP000419144">
    <property type="component" value="Unassembled WGS sequence"/>
</dbReference>
<dbReference type="VEuPathDB" id="TriTrypDB:LtaPh_3407900"/>
<dbReference type="Pfam" id="PF09799">
    <property type="entry name" value="Transmemb_17"/>
    <property type="match status" value="1"/>
</dbReference>
<evidence type="ECO:0000256" key="3">
    <source>
        <dbReference type="ARBA" id="ARBA00022989"/>
    </source>
</evidence>
<evidence type="ECO:0008006" key="8">
    <source>
        <dbReference type="Google" id="ProtNLM"/>
    </source>
</evidence>
<sequence>MPASGYTTGGASFSFHLLLFMSIGWASIWWIVTVSLLIFKALHLPFPPAALPMEIVASFLVLLVNAFGVLIGIRGNKTENTSTIVISATLLAISAVGAIYYMWLQTYVLMMDLAFSAFYLGVNGIAILLGFWATQSVARLARVPIFKLEAESGKSEKKKR</sequence>
<evidence type="ECO:0000256" key="4">
    <source>
        <dbReference type="ARBA" id="ARBA00023136"/>
    </source>
</evidence>
<gene>
    <name evidence="6" type="ORF">LtaPh_3407900</name>
</gene>
<dbReference type="GO" id="GO:1905515">
    <property type="term" value="P:non-motile cilium assembly"/>
    <property type="evidence" value="ECO:0007669"/>
    <property type="project" value="TreeGrafter"/>
</dbReference>
<accession>A0A640KQX5</accession>
<feature type="transmembrane region" description="Helical" evidence="5">
    <location>
        <begin position="84"/>
        <end position="103"/>
    </location>
</feature>
<comment type="caution">
    <text evidence="6">The sequence shown here is derived from an EMBL/GenBank/DDBJ whole genome shotgun (WGS) entry which is preliminary data.</text>
</comment>
<feature type="transmembrane region" description="Helical" evidence="5">
    <location>
        <begin position="109"/>
        <end position="132"/>
    </location>
</feature>
<organism evidence="6 7">
    <name type="scientific">Leishmania tarentolae</name>
    <name type="common">Sauroleishmania tarentolae</name>
    <dbReference type="NCBI Taxonomy" id="5689"/>
    <lineage>
        <taxon>Eukaryota</taxon>
        <taxon>Discoba</taxon>
        <taxon>Euglenozoa</taxon>
        <taxon>Kinetoplastea</taxon>
        <taxon>Metakinetoplastina</taxon>
        <taxon>Trypanosomatida</taxon>
        <taxon>Trypanosomatidae</taxon>
        <taxon>Leishmaniinae</taxon>
        <taxon>Leishmania</taxon>
        <taxon>lizard Leishmania</taxon>
    </lineage>
</organism>
<dbReference type="AlphaFoldDB" id="A0A640KQX5"/>
<feature type="transmembrane region" description="Helical" evidence="5">
    <location>
        <begin position="12"/>
        <end position="39"/>
    </location>
</feature>
<proteinExistence type="predicted"/>
<dbReference type="PANTHER" id="PTHR13531:SF0">
    <property type="entry name" value="GEO07735P1-RELATED"/>
    <property type="match status" value="1"/>
</dbReference>
<keyword evidence="2 5" id="KW-0812">Transmembrane</keyword>
<dbReference type="InterPro" id="IPR019184">
    <property type="entry name" value="Uncharacterised_TM-17"/>
</dbReference>